<name>A0A6B2JM55_9RHOB</name>
<feature type="region of interest" description="Disordered" evidence="1">
    <location>
        <begin position="101"/>
        <end position="125"/>
    </location>
</feature>
<evidence type="ECO:0000313" key="3">
    <source>
        <dbReference type="Proteomes" id="UP000474757"/>
    </source>
</evidence>
<evidence type="ECO:0000313" key="2">
    <source>
        <dbReference type="EMBL" id="NDV02661.1"/>
    </source>
</evidence>
<dbReference type="AlphaFoldDB" id="A0A6B2JM55"/>
<comment type="caution">
    <text evidence="2">The sequence shown here is derived from an EMBL/GenBank/DDBJ whole genome shotgun (WGS) entry which is preliminary data.</text>
</comment>
<proteinExistence type="predicted"/>
<dbReference type="Proteomes" id="UP000474757">
    <property type="component" value="Unassembled WGS sequence"/>
</dbReference>
<gene>
    <name evidence="2" type="ORF">GZA08_16975</name>
</gene>
<dbReference type="RefSeq" id="WP_163895828.1">
    <property type="nucleotide sequence ID" value="NZ_JAAFYS010000004.1"/>
</dbReference>
<organism evidence="2 3">
    <name type="scientific">Pseudoroseicyclus tamaricis</name>
    <dbReference type="NCBI Taxonomy" id="2705421"/>
    <lineage>
        <taxon>Bacteria</taxon>
        <taxon>Pseudomonadati</taxon>
        <taxon>Pseudomonadota</taxon>
        <taxon>Alphaproteobacteria</taxon>
        <taxon>Rhodobacterales</taxon>
        <taxon>Paracoccaceae</taxon>
        <taxon>Pseudoroseicyclus</taxon>
    </lineage>
</organism>
<dbReference type="EMBL" id="JAAGAB010000004">
    <property type="protein sequence ID" value="NDV02661.1"/>
    <property type="molecule type" value="Genomic_DNA"/>
</dbReference>
<feature type="region of interest" description="Disordered" evidence="1">
    <location>
        <begin position="182"/>
        <end position="213"/>
    </location>
</feature>
<feature type="compositionally biased region" description="Basic and acidic residues" evidence="1">
    <location>
        <begin position="116"/>
        <end position="125"/>
    </location>
</feature>
<feature type="compositionally biased region" description="Basic and acidic residues" evidence="1">
    <location>
        <begin position="1"/>
        <end position="19"/>
    </location>
</feature>
<sequence>MAKAERDNPRLWEEVKDEITQGSKGGRKGQWSARKAQMAVQEYKRRGGTYNDSGPAQDETHLHEWTEEEWGTKSGGKSGETGERYLPKKVRMILTEDEYDRSTVKKKSGKQQFVKQPKDVAKKAARIRKDGPTKEMLLERAKDLGIEGRSDMGKKKLLGAIEDATDKNGRAKDSRAHFDAMKKDKLKKKAKKADIKGRSDMSKTQLVKALASR</sequence>
<evidence type="ECO:0000256" key="1">
    <source>
        <dbReference type="SAM" id="MobiDB-lite"/>
    </source>
</evidence>
<protein>
    <submittedName>
        <fullName evidence="2">Aspartate-semialdehyde dehydrogenase</fullName>
    </submittedName>
</protein>
<accession>A0A6B2JM55</accession>
<keyword evidence="3" id="KW-1185">Reference proteome</keyword>
<reference evidence="2 3" key="1">
    <citation type="submission" date="2020-02" db="EMBL/GenBank/DDBJ databases">
        <title>Pseudoroseicyclus tamarix, sp. nov., isolated from offshore sediment of a Tamarix chinensis forest.</title>
        <authorList>
            <person name="Gai Y."/>
        </authorList>
    </citation>
    <scope>NUCLEOTIDE SEQUENCE [LARGE SCALE GENOMIC DNA]</scope>
    <source>
        <strain evidence="2 3">CLL3-39</strain>
    </source>
</reference>
<feature type="region of interest" description="Disordered" evidence="1">
    <location>
        <begin position="1"/>
        <end position="85"/>
    </location>
</feature>
<feature type="compositionally biased region" description="Basic and acidic residues" evidence="1">
    <location>
        <begin position="192"/>
        <end position="201"/>
    </location>
</feature>